<sequence length="103" mass="11708">MRHWMDDCVNNHLKCVRGHGSRDFVPTRILDFGPGDGLWPPAYIRIVETKKGLILALYLTLSHCWGSNSFAICTNANFTEAIHTFQRLGVQFIWIDSTCIIQG</sequence>
<dbReference type="AlphaFoldDB" id="A0AAV9TGW1"/>
<proteinExistence type="predicted"/>
<dbReference type="PANTHER" id="PTHR33112:SF10">
    <property type="entry name" value="TOL"/>
    <property type="match status" value="1"/>
</dbReference>
<keyword evidence="3" id="KW-1185">Reference proteome</keyword>
<evidence type="ECO:0000313" key="3">
    <source>
        <dbReference type="Proteomes" id="UP001327957"/>
    </source>
</evidence>
<feature type="domain" description="Heterokaryon incompatibility" evidence="1">
    <location>
        <begin position="58"/>
        <end position="102"/>
    </location>
</feature>
<evidence type="ECO:0000313" key="2">
    <source>
        <dbReference type="EMBL" id="KAK6221154.1"/>
    </source>
</evidence>
<dbReference type="InterPro" id="IPR010730">
    <property type="entry name" value="HET"/>
</dbReference>
<dbReference type="Pfam" id="PF06985">
    <property type="entry name" value="HET"/>
    <property type="match status" value="1"/>
</dbReference>
<organism evidence="2 3">
    <name type="scientific">Colletotrichum tabaci</name>
    <dbReference type="NCBI Taxonomy" id="1209068"/>
    <lineage>
        <taxon>Eukaryota</taxon>
        <taxon>Fungi</taxon>
        <taxon>Dikarya</taxon>
        <taxon>Ascomycota</taxon>
        <taxon>Pezizomycotina</taxon>
        <taxon>Sordariomycetes</taxon>
        <taxon>Hypocreomycetidae</taxon>
        <taxon>Glomerellales</taxon>
        <taxon>Glomerellaceae</taxon>
        <taxon>Colletotrichum</taxon>
        <taxon>Colletotrichum destructivum species complex</taxon>
    </lineage>
</organism>
<protein>
    <submittedName>
        <fullName evidence="2">Heterokaryon incompatibility protein</fullName>
    </submittedName>
</protein>
<dbReference type="PANTHER" id="PTHR33112">
    <property type="entry name" value="DOMAIN PROTEIN, PUTATIVE-RELATED"/>
    <property type="match status" value="1"/>
</dbReference>
<name>A0AAV9TGW1_9PEZI</name>
<comment type="caution">
    <text evidence="2">The sequence shown here is derived from an EMBL/GenBank/DDBJ whole genome shotgun (WGS) entry which is preliminary data.</text>
</comment>
<gene>
    <name evidence="2" type="ORF">QIS74_04883</name>
</gene>
<dbReference type="EMBL" id="JASAOK010000023">
    <property type="protein sequence ID" value="KAK6221154.1"/>
    <property type="molecule type" value="Genomic_DNA"/>
</dbReference>
<accession>A0AAV9TGW1</accession>
<reference evidence="2 3" key="1">
    <citation type="submission" date="2023-04" db="EMBL/GenBank/DDBJ databases">
        <title>Colletotrichum tabacum stain YC1 causing leaf anthracnose on Nicotiana tabacum(L.) cv.</title>
        <authorList>
            <person name="Ji Z."/>
            <person name="Wang M."/>
            <person name="Zhang J."/>
            <person name="Wang N."/>
            <person name="Zhou Z."/>
        </authorList>
    </citation>
    <scope>NUCLEOTIDE SEQUENCE [LARGE SCALE GENOMIC DNA]</scope>
    <source>
        <strain evidence="2 3">YC1</strain>
    </source>
</reference>
<dbReference type="Proteomes" id="UP001327957">
    <property type="component" value="Unassembled WGS sequence"/>
</dbReference>
<evidence type="ECO:0000259" key="1">
    <source>
        <dbReference type="Pfam" id="PF06985"/>
    </source>
</evidence>